<name>A0AAE1D598_9GAST</name>
<sequence length="174" mass="20107">MKYCDKKVYLLSTSHAVDEVNTGKHNSRKQEPVIIPAEVHDYNAYKGIDEFLIYNFKKKMMKWWKRAATHLMKVQSFIVHYIQQRKKAFHAEFHHKTGGATFGCHEYGACEDKLGKALEEILNDNHSGDADFYDEEEEVDIDLDVNRAEVPPILRDFIDDPGPSTSVDKMNSQI</sequence>
<dbReference type="AlphaFoldDB" id="A0AAE1D598"/>
<accession>A0AAE1D598</accession>
<reference evidence="1" key="1">
    <citation type="journal article" date="2023" name="G3 (Bethesda)">
        <title>A reference genome for the long-term kleptoplast-retaining sea slug Elysia crispata morphotype clarki.</title>
        <authorList>
            <person name="Eastman K.E."/>
            <person name="Pendleton A.L."/>
            <person name="Shaikh M.A."/>
            <person name="Suttiyut T."/>
            <person name="Ogas R."/>
            <person name="Tomko P."/>
            <person name="Gavelis G."/>
            <person name="Widhalm J.R."/>
            <person name="Wisecaver J.H."/>
        </authorList>
    </citation>
    <scope>NUCLEOTIDE SEQUENCE</scope>
    <source>
        <strain evidence="1">ECLA1</strain>
    </source>
</reference>
<dbReference type="EMBL" id="JAWDGP010005392">
    <property type="protein sequence ID" value="KAK3757305.1"/>
    <property type="molecule type" value="Genomic_DNA"/>
</dbReference>
<protein>
    <submittedName>
        <fullName evidence="1">Uncharacterized protein</fullName>
    </submittedName>
</protein>
<evidence type="ECO:0000313" key="2">
    <source>
        <dbReference type="Proteomes" id="UP001283361"/>
    </source>
</evidence>
<dbReference type="Proteomes" id="UP001283361">
    <property type="component" value="Unassembled WGS sequence"/>
</dbReference>
<proteinExistence type="predicted"/>
<organism evidence="1 2">
    <name type="scientific">Elysia crispata</name>
    <name type="common">lettuce slug</name>
    <dbReference type="NCBI Taxonomy" id="231223"/>
    <lineage>
        <taxon>Eukaryota</taxon>
        <taxon>Metazoa</taxon>
        <taxon>Spiralia</taxon>
        <taxon>Lophotrochozoa</taxon>
        <taxon>Mollusca</taxon>
        <taxon>Gastropoda</taxon>
        <taxon>Heterobranchia</taxon>
        <taxon>Euthyneura</taxon>
        <taxon>Panpulmonata</taxon>
        <taxon>Sacoglossa</taxon>
        <taxon>Placobranchoidea</taxon>
        <taxon>Plakobranchidae</taxon>
        <taxon>Elysia</taxon>
    </lineage>
</organism>
<gene>
    <name evidence="1" type="ORF">RRG08_066201</name>
</gene>
<keyword evidence="2" id="KW-1185">Reference proteome</keyword>
<evidence type="ECO:0000313" key="1">
    <source>
        <dbReference type="EMBL" id="KAK3757305.1"/>
    </source>
</evidence>
<comment type="caution">
    <text evidence="1">The sequence shown here is derived from an EMBL/GenBank/DDBJ whole genome shotgun (WGS) entry which is preliminary data.</text>
</comment>